<protein>
    <submittedName>
        <fullName evidence="2">CoA transferase family III</fullName>
    </submittedName>
</protein>
<dbReference type="Pfam" id="PF02515">
    <property type="entry name" value="CoA_transf_3"/>
    <property type="match status" value="1"/>
</dbReference>
<evidence type="ECO:0000256" key="1">
    <source>
        <dbReference type="SAM" id="MobiDB-lite"/>
    </source>
</evidence>
<feature type="region of interest" description="Disordered" evidence="1">
    <location>
        <begin position="383"/>
        <end position="438"/>
    </location>
</feature>
<gene>
    <name evidence="2" type="ORF">CLV92_10320</name>
</gene>
<comment type="caution">
    <text evidence="2">The sequence shown here is derived from an EMBL/GenBank/DDBJ whole genome shotgun (WGS) entry which is preliminary data.</text>
</comment>
<dbReference type="Proteomes" id="UP000239485">
    <property type="component" value="Unassembled WGS sequence"/>
</dbReference>
<dbReference type="OrthoDB" id="9058532at2"/>
<dbReference type="PANTHER" id="PTHR48228">
    <property type="entry name" value="SUCCINYL-COA--D-CITRAMALATE COA-TRANSFERASE"/>
    <property type="match status" value="1"/>
</dbReference>
<accession>A0A2S6ITI2</accession>
<dbReference type="InterPro" id="IPR003673">
    <property type="entry name" value="CoA-Trfase_fam_III"/>
</dbReference>
<reference evidence="2 3" key="1">
    <citation type="submission" date="2018-02" db="EMBL/GenBank/DDBJ databases">
        <title>Genomic Encyclopedia of Archaeal and Bacterial Type Strains, Phase II (KMG-II): from individual species to whole genera.</title>
        <authorList>
            <person name="Goeker M."/>
        </authorList>
    </citation>
    <scope>NUCLEOTIDE SEQUENCE [LARGE SCALE GENOMIC DNA]</scope>
    <source>
        <strain evidence="2 3">DSM 22857</strain>
    </source>
</reference>
<evidence type="ECO:0000313" key="2">
    <source>
        <dbReference type="EMBL" id="PPK97490.1"/>
    </source>
</evidence>
<dbReference type="PANTHER" id="PTHR48228:SF4">
    <property type="entry name" value="BLR3030 PROTEIN"/>
    <property type="match status" value="1"/>
</dbReference>
<keyword evidence="2" id="KW-0808">Transferase</keyword>
<organism evidence="2 3">
    <name type="scientific">Kineococcus xinjiangensis</name>
    <dbReference type="NCBI Taxonomy" id="512762"/>
    <lineage>
        <taxon>Bacteria</taxon>
        <taxon>Bacillati</taxon>
        <taxon>Actinomycetota</taxon>
        <taxon>Actinomycetes</taxon>
        <taxon>Kineosporiales</taxon>
        <taxon>Kineosporiaceae</taxon>
        <taxon>Kineococcus</taxon>
    </lineage>
</organism>
<dbReference type="InterPro" id="IPR023606">
    <property type="entry name" value="CoA-Trfase_III_dom_1_sf"/>
</dbReference>
<keyword evidence="3" id="KW-1185">Reference proteome</keyword>
<dbReference type="RefSeq" id="WP_104431704.1">
    <property type="nucleotide sequence ID" value="NZ_PTJD01000003.1"/>
</dbReference>
<proteinExistence type="predicted"/>
<name>A0A2S6ITI2_9ACTN</name>
<dbReference type="Gene3D" id="3.40.50.10540">
    <property type="entry name" value="Crotonobetainyl-coa:carnitine coa-transferase, domain 1"/>
    <property type="match status" value="1"/>
</dbReference>
<sequence length="438" mass="44615">MLDEAWAALGGDPELAARVAVTGSCALRSPLPVGDLAVATVAAQRLAAEEARAAATGAPVAAVALDAAHVGLAFRSERHVRLDGRPAGAGFHPSSRFAACRDGWVRLHANYPHHRVAAEGVLGTDVAAGARSWAAAELEEAVVAAGGVAAAVRTPAQWRATPQGAALTAQPLVALRRVGDAPPRPARLAGLRVLDLTRVIAGPVATRTLASYGADVLRVDCPRLPEDPAALLDTGPGKRSTLLDLAVAGERAEFDRLAGAADVVVLGYRPGALAALGVDAASLTGAHPGLVVLELSAWGAAGPWALRRGFDSVVQAACGIASVCAAEDGTPGALPAQALDHGTGHLLAAAALRAVTERSRHGGGWTGALSLARTASWLLERPRAETDPEPDPGPDPGPYLADLGSPWGTVTLVRPPGSPLWRRGPVRAGSDAPGWLPR</sequence>
<dbReference type="SUPFAM" id="SSF89796">
    <property type="entry name" value="CoA-transferase family III (CaiB/BaiF)"/>
    <property type="match status" value="2"/>
</dbReference>
<dbReference type="InterPro" id="IPR050509">
    <property type="entry name" value="CoA-transferase_III"/>
</dbReference>
<dbReference type="GO" id="GO:0016740">
    <property type="term" value="F:transferase activity"/>
    <property type="evidence" value="ECO:0007669"/>
    <property type="project" value="UniProtKB-KW"/>
</dbReference>
<dbReference type="EMBL" id="PTJD01000003">
    <property type="protein sequence ID" value="PPK97490.1"/>
    <property type="molecule type" value="Genomic_DNA"/>
</dbReference>
<dbReference type="AlphaFoldDB" id="A0A2S6ITI2"/>
<evidence type="ECO:0000313" key="3">
    <source>
        <dbReference type="Proteomes" id="UP000239485"/>
    </source>
</evidence>